<evidence type="ECO:0000256" key="1">
    <source>
        <dbReference type="SAM" id="MobiDB-lite"/>
    </source>
</evidence>
<dbReference type="Pfam" id="PF21806">
    <property type="entry name" value="DUF6879"/>
    <property type="match status" value="1"/>
</dbReference>
<keyword evidence="4" id="KW-1185">Reference proteome</keyword>
<feature type="domain" description="DUF6879" evidence="2">
    <location>
        <begin position="1"/>
        <end position="151"/>
    </location>
</feature>
<accession>A0ABT6RP08</accession>
<comment type="caution">
    <text evidence="3">The sequence shown here is derived from an EMBL/GenBank/DDBJ whole genome shotgun (WGS) entry which is preliminary data.</text>
</comment>
<sequence>MRDSYMASDPAYQAWRRGERDRSADTDPGQRPWLQLMQETTARGVEVRRARVVSVPESDYIRFEHHLSDANVKAGEQIRWLPRRQASQLALPGNDFWLFDDSLTVFLHFAGDGELAPHDDEERTTDATVVQMCSTAFEAVWDIAVPHQDYHLS</sequence>
<protein>
    <recommendedName>
        <fullName evidence="2">DUF6879 domain-containing protein</fullName>
    </recommendedName>
</protein>
<dbReference type="Proteomes" id="UP001224661">
    <property type="component" value="Unassembled WGS sequence"/>
</dbReference>
<reference evidence="3 4" key="1">
    <citation type="submission" date="2023-05" db="EMBL/GenBank/DDBJ databases">
        <title>Draft genome sequence of Streptomyces sp. B-S-A8 isolated from a cave soil in Thailand.</title>
        <authorList>
            <person name="Chamroensaksri N."/>
            <person name="Muangham S."/>
        </authorList>
    </citation>
    <scope>NUCLEOTIDE SEQUENCE [LARGE SCALE GENOMIC DNA]</scope>
    <source>
        <strain evidence="3 4">B-S-A8</strain>
    </source>
</reference>
<organism evidence="3 4">
    <name type="scientific">Streptomyces solicavernae</name>
    <dbReference type="NCBI Taxonomy" id="3043614"/>
    <lineage>
        <taxon>Bacteria</taxon>
        <taxon>Bacillati</taxon>
        <taxon>Actinomycetota</taxon>
        <taxon>Actinomycetes</taxon>
        <taxon>Kitasatosporales</taxon>
        <taxon>Streptomycetaceae</taxon>
        <taxon>Streptomyces</taxon>
    </lineage>
</organism>
<proteinExistence type="predicted"/>
<gene>
    <name evidence="3" type="ORF">QIS99_04365</name>
</gene>
<dbReference type="RefSeq" id="WP_282510792.1">
    <property type="nucleotide sequence ID" value="NZ_JASCIR010000002.1"/>
</dbReference>
<evidence type="ECO:0000313" key="4">
    <source>
        <dbReference type="Proteomes" id="UP001224661"/>
    </source>
</evidence>
<dbReference type="InterPro" id="IPR049244">
    <property type="entry name" value="DUF6879"/>
</dbReference>
<feature type="region of interest" description="Disordered" evidence="1">
    <location>
        <begin position="1"/>
        <end position="30"/>
    </location>
</feature>
<evidence type="ECO:0000259" key="2">
    <source>
        <dbReference type="Pfam" id="PF21806"/>
    </source>
</evidence>
<name>A0ABT6RP08_9ACTN</name>
<dbReference type="EMBL" id="JASCIR010000002">
    <property type="protein sequence ID" value="MDI3385451.1"/>
    <property type="molecule type" value="Genomic_DNA"/>
</dbReference>
<feature type="compositionally biased region" description="Basic and acidic residues" evidence="1">
    <location>
        <begin position="16"/>
        <end position="25"/>
    </location>
</feature>
<evidence type="ECO:0000313" key="3">
    <source>
        <dbReference type="EMBL" id="MDI3385451.1"/>
    </source>
</evidence>